<evidence type="ECO:0000313" key="2">
    <source>
        <dbReference type="Proteomes" id="UP000018144"/>
    </source>
</evidence>
<organism evidence="1 2">
    <name type="scientific">Pyronema omphalodes (strain CBS 100304)</name>
    <name type="common">Pyronema confluens</name>
    <dbReference type="NCBI Taxonomy" id="1076935"/>
    <lineage>
        <taxon>Eukaryota</taxon>
        <taxon>Fungi</taxon>
        <taxon>Dikarya</taxon>
        <taxon>Ascomycota</taxon>
        <taxon>Pezizomycotina</taxon>
        <taxon>Pezizomycetes</taxon>
        <taxon>Pezizales</taxon>
        <taxon>Pyronemataceae</taxon>
        <taxon>Pyronema</taxon>
    </lineage>
</organism>
<evidence type="ECO:0000313" key="1">
    <source>
        <dbReference type="EMBL" id="CCX04567.1"/>
    </source>
</evidence>
<reference evidence="1 2" key="1">
    <citation type="journal article" date="2013" name="PLoS Genet.">
        <title>The genome and development-dependent transcriptomes of Pyronema confluens: a window into fungal evolution.</title>
        <authorList>
            <person name="Traeger S."/>
            <person name="Altegoer F."/>
            <person name="Freitag M."/>
            <person name="Gabaldon T."/>
            <person name="Kempken F."/>
            <person name="Kumar A."/>
            <person name="Marcet-Houben M."/>
            <person name="Poggeler S."/>
            <person name="Stajich J.E."/>
            <person name="Nowrousian M."/>
        </authorList>
    </citation>
    <scope>NUCLEOTIDE SEQUENCE [LARGE SCALE GENOMIC DNA]</scope>
    <source>
        <strain evidence="2">CBS 100304</strain>
        <tissue evidence="1">Vegetative mycelium</tissue>
    </source>
</reference>
<dbReference type="EMBL" id="HF935209">
    <property type="protein sequence ID" value="CCX04567.1"/>
    <property type="molecule type" value="Genomic_DNA"/>
</dbReference>
<keyword evidence="2" id="KW-1185">Reference proteome</keyword>
<dbReference type="AlphaFoldDB" id="U4KUB4"/>
<name>U4KUB4_PYROM</name>
<sequence>MNASSISNFPRDYDFDFTSSKRTG</sequence>
<proteinExistence type="predicted"/>
<dbReference type="Proteomes" id="UP000018144">
    <property type="component" value="Unassembled WGS sequence"/>
</dbReference>
<accession>U4KUB4</accession>
<gene>
    <name evidence="1" type="ORF">PCON_02749</name>
</gene>
<protein>
    <submittedName>
        <fullName evidence="1">Uncharacterized protein</fullName>
    </submittedName>
</protein>